<dbReference type="Proteomes" id="UP000678393">
    <property type="component" value="Unassembled WGS sequence"/>
</dbReference>
<comment type="caution">
    <text evidence="2">The sequence shown here is derived from an EMBL/GenBank/DDBJ whole genome shotgun (WGS) entry which is preliminary data.</text>
</comment>
<dbReference type="AlphaFoldDB" id="A0A8S4A3Y8"/>
<name>A0A8S4A3Y8_9EUPU</name>
<reference evidence="2" key="1">
    <citation type="submission" date="2021-04" db="EMBL/GenBank/DDBJ databases">
        <authorList>
            <consortium name="Molecular Ecology Group"/>
        </authorList>
    </citation>
    <scope>NUCLEOTIDE SEQUENCE</scope>
</reference>
<accession>A0A8S4A3Y8</accession>
<feature type="coiled-coil region" evidence="1">
    <location>
        <begin position="12"/>
        <end position="46"/>
    </location>
</feature>
<evidence type="ECO:0000256" key="1">
    <source>
        <dbReference type="SAM" id="Coils"/>
    </source>
</evidence>
<protein>
    <submittedName>
        <fullName evidence="2">Uncharacterized protein</fullName>
    </submittedName>
</protein>
<keyword evidence="3" id="KW-1185">Reference proteome</keyword>
<keyword evidence="1" id="KW-0175">Coiled coil</keyword>
<sequence>EYNFLSRDGQELSDLKQKVVEQEKLMNCLKEEKDSLIRQLSEAKASQIQEARGHRQKIHDLELKLIGSEMECTDKEIKFTEHLANNPA</sequence>
<organism evidence="2 3">
    <name type="scientific">Candidula unifasciata</name>
    <dbReference type="NCBI Taxonomy" id="100452"/>
    <lineage>
        <taxon>Eukaryota</taxon>
        <taxon>Metazoa</taxon>
        <taxon>Spiralia</taxon>
        <taxon>Lophotrochozoa</taxon>
        <taxon>Mollusca</taxon>
        <taxon>Gastropoda</taxon>
        <taxon>Heterobranchia</taxon>
        <taxon>Euthyneura</taxon>
        <taxon>Panpulmonata</taxon>
        <taxon>Eupulmonata</taxon>
        <taxon>Stylommatophora</taxon>
        <taxon>Helicina</taxon>
        <taxon>Helicoidea</taxon>
        <taxon>Geomitridae</taxon>
        <taxon>Candidula</taxon>
    </lineage>
</organism>
<feature type="non-terminal residue" evidence="2">
    <location>
        <position position="88"/>
    </location>
</feature>
<proteinExistence type="predicted"/>
<gene>
    <name evidence="2" type="ORF">CUNI_LOCUS21522</name>
</gene>
<evidence type="ECO:0000313" key="2">
    <source>
        <dbReference type="EMBL" id="CAG5135964.1"/>
    </source>
</evidence>
<dbReference type="EMBL" id="CAJHNH020008476">
    <property type="protein sequence ID" value="CAG5135964.1"/>
    <property type="molecule type" value="Genomic_DNA"/>
</dbReference>
<feature type="non-terminal residue" evidence="2">
    <location>
        <position position="1"/>
    </location>
</feature>
<evidence type="ECO:0000313" key="3">
    <source>
        <dbReference type="Proteomes" id="UP000678393"/>
    </source>
</evidence>